<dbReference type="Proteomes" id="UP000664169">
    <property type="component" value="Unassembled WGS sequence"/>
</dbReference>
<sequence>MAENLTESIRRLGWDMLVGLQGTNKSSDGTILSSLSITIAIAMLAGAAGPEQKAKLCAKMGISDPANLADQFATALQTLQTNAGHSLEIANKVFVNDTIVIRDSYVKFLDSLTAGISSYPDLSKEAHTINAWVSEHTRGMISQIVTSSLLKDAQTLLINALAFKGRWQKAFDPKATIKDYPFLSSQDTPRTVEMMFLRQFKVLLADHDNYTAIRLPYKQPDASQSQIYFEAYLPHPNTPLNDILLTLSHSEGLAAFQQTRLASLGLPKFSIETSQDVTFALKQLGYPLDTNWQETIADIRGGSRLANLVIHKAVIEVDEEGTVAAAATALVASRARVKVESRSVMFDRAFAYAVVDDEEMTYFTGVYG</sequence>
<dbReference type="EMBL" id="CAJPDQ010000017">
    <property type="protein sequence ID" value="CAF9921885.1"/>
    <property type="molecule type" value="Genomic_DNA"/>
</dbReference>
<comment type="similarity">
    <text evidence="1 2">Belongs to the serpin family.</text>
</comment>
<dbReference type="InterPro" id="IPR000215">
    <property type="entry name" value="Serpin_fam"/>
</dbReference>
<gene>
    <name evidence="4" type="ORF">GOMPHAMPRED_002434</name>
</gene>
<evidence type="ECO:0000256" key="1">
    <source>
        <dbReference type="ARBA" id="ARBA00009500"/>
    </source>
</evidence>
<dbReference type="OrthoDB" id="1063785at2759"/>
<reference evidence="4" key="1">
    <citation type="submission" date="2021-03" db="EMBL/GenBank/DDBJ databases">
        <authorList>
            <person name="Tagirdzhanova G."/>
        </authorList>
    </citation>
    <scope>NUCLEOTIDE SEQUENCE</scope>
</reference>
<dbReference type="InterPro" id="IPR042185">
    <property type="entry name" value="Serpin_sf_2"/>
</dbReference>
<name>A0A8H3FE00_9LECA</name>
<dbReference type="SMART" id="SM00093">
    <property type="entry name" value="SERPIN"/>
    <property type="match status" value="1"/>
</dbReference>
<protein>
    <recommendedName>
        <fullName evidence="3">Serpin domain-containing protein</fullName>
    </recommendedName>
</protein>
<dbReference type="PANTHER" id="PTHR11461:SF211">
    <property type="entry name" value="GH10112P-RELATED"/>
    <property type="match status" value="1"/>
</dbReference>
<evidence type="ECO:0000259" key="3">
    <source>
        <dbReference type="SMART" id="SM00093"/>
    </source>
</evidence>
<dbReference type="PANTHER" id="PTHR11461">
    <property type="entry name" value="SERINE PROTEASE INHIBITOR, SERPIN"/>
    <property type="match status" value="1"/>
</dbReference>
<dbReference type="Gene3D" id="3.30.497.10">
    <property type="entry name" value="Antithrombin, subunit I, domain 2"/>
    <property type="match status" value="1"/>
</dbReference>
<organism evidence="4 5">
    <name type="scientific">Gomphillus americanus</name>
    <dbReference type="NCBI Taxonomy" id="1940652"/>
    <lineage>
        <taxon>Eukaryota</taxon>
        <taxon>Fungi</taxon>
        <taxon>Dikarya</taxon>
        <taxon>Ascomycota</taxon>
        <taxon>Pezizomycotina</taxon>
        <taxon>Lecanoromycetes</taxon>
        <taxon>OSLEUM clade</taxon>
        <taxon>Ostropomycetidae</taxon>
        <taxon>Ostropales</taxon>
        <taxon>Graphidaceae</taxon>
        <taxon>Gomphilloideae</taxon>
        <taxon>Gomphillus</taxon>
    </lineage>
</organism>
<dbReference type="SUPFAM" id="SSF56574">
    <property type="entry name" value="Serpins"/>
    <property type="match status" value="1"/>
</dbReference>
<dbReference type="InterPro" id="IPR042178">
    <property type="entry name" value="Serpin_sf_1"/>
</dbReference>
<evidence type="ECO:0000313" key="5">
    <source>
        <dbReference type="Proteomes" id="UP000664169"/>
    </source>
</evidence>
<feature type="domain" description="Serpin" evidence="3">
    <location>
        <begin position="14"/>
        <end position="357"/>
    </location>
</feature>
<dbReference type="GO" id="GO:0004867">
    <property type="term" value="F:serine-type endopeptidase inhibitor activity"/>
    <property type="evidence" value="ECO:0007669"/>
    <property type="project" value="InterPro"/>
</dbReference>
<evidence type="ECO:0000256" key="2">
    <source>
        <dbReference type="RuleBase" id="RU000411"/>
    </source>
</evidence>
<proteinExistence type="inferred from homology"/>
<dbReference type="Gene3D" id="2.30.39.10">
    <property type="entry name" value="Alpha-1-antitrypsin, domain 1"/>
    <property type="match status" value="1"/>
</dbReference>
<keyword evidence="5" id="KW-1185">Reference proteome</keyword>
<accession>A0A8H3FE00</accession>
<comment type="caution">
    <text evidence="4">The sequence shown here is derived from an EMBL/GenBank/DDBJ whole genome shotgun (WGS) entry which is preliminary data.</text>
</comment>
<evidence type="ECO:0000313" key="4">
    <source>
        <dbReference type="EMBL" id="CAF9921885.1"/>
    </source>
</evidence>
<dbReference type="AlphaFoldDB" id="A0A8H3FE00"/>
<dbReference type="Pfam" id="PF00079">
    <property type="entry name" value="Serpin"/>
    <property type="match status" value="1"/>
</dbReference>
<dbReference type="InterPro" id="IPR036186">
    <property type="entry name" value="Serpin_sf"/>
</dbReference>
<dbReference type="InterPro" id="IPR023796">
    <property type="entry name" value="Serpin_dom"/>
</dbReference>